<dbReference type="EMBL" id="BGZK01001901">
    <property type="protein sequence ID" value="GBP88034.1"/>
    <property type="molecule type" value="Genomic_DNA"/>
</dbReference>
<accession>A0A4C1ZLS8</accession>
<proteinExistence type="predicted"/>
<organism evidence="1 2">
    <name type="scientific">Eumeta variegata</name>
    <name type="common">Bagworm moth</name>
    <name type="synonym">Eumeta japonica</name>
    <dbReference type="NCBI Taxonomy" id="151549"/>
    <lineage>
        <taxon>Eukaryota</taxon>
        <taxon>Metazoa</taxon>
        <taxon>Ecdysozoa</taxon>
        <taxon>Arthropoda</taxon>
        <taxon>Hexapoda</taxon>
        <taxon>Insecta</taxon>
        <taxon>Pterygota</taxon>
        <taxon>Neoptera</taxon>
        <taxon>Endopterygota</taxon>
        <taxon>Lepidoptera</taxon>
        <taxon>Glossata</taxon>
        <taxon>Ditrysia</taxon>
        <taxon>Tineoidea</taxon>
        <taxon>Psychidae</taxon>
        <taxon>Oiketicinae</taxon>
        <taxon>Eumeta</taxon>
    </lineage>
</organism>
<keyword evidence="2" id="KW-1185">Reference proteome</keyword>
<name>A0A4C1ZLS8_EUMVA</name>
<evidence type="ECO:0000313" key="2">
    <source>
        <dbReference type="Proteomes" id="UP000299102"/>
    </source>
</evidence>
<dbReference type="AlphaFoldDB" id="A0A4C1ZLS8"/>
<gene>
    <name evidence="1" type="ORF">EVAR_61869_1</name>
</gene>
<protein>
    <submittedName>
        <fullName evidence="1">Uncharacterized protein</fullName>
    </submittedName>
</protein>
<reference evidence="1 2" key="1">
    <citation type="journal article" date="2019" name="Commun. Biol.">
        <title>The bagworm genome reveals a unique fibroin gene that provides high tensile strength.</title>
        <authorList>
            <person name="Kono N."/>
            <person name="Nakamura H."/>
            <person name="Ohtoshi R."/>
            <person name="Tomita M."/>
            <person name="Numata K."/>
            <person name="Arakawa K."/>
        </authorList>
    </citation>
    <scope>NUCLEOTIDE SEQUENCE [LARGE SCALE GENOMIC DNA]</scope>
</reference>
<evidence type="ECO:0000313" key="1">
    <source>
        <dbReference type="EMBL" id="GBP88034.1"/>
    </source>
</evidence>
<dbReference type="Proteomes" id="UP000299102">
    <property type="component" value="Unassembled WGS sequence"/>
</dbReference>
<sequence length="161" mass="18294">MGIGCQPAYTPWLPDPVPPTITPHELPNAFNKYHPDHFLCKCKDPFIVLYVEPPMDPSFTFTVQCTKLCRSELPANDVMRSVSAPRPFLLLPRVLILRHCDAFVTNIVAHNLRKSHVHQRVGSIKTTDRWPSDDHPMTSDDEYTTYSYTLAACHCTSQTNV</sequence>
<comment type="caution">
    <text evidence="1">The sequence shown here is derived from an EMBL/GenBank/DDBJ whole genome shotgun (WGS) entry which is preliminary data.</text>
</comment>